<dbReference type="Proteomes" id="UP000777482">
    <property type="component" value="Unassembled WGS sequence"/>
</dbReference>
<feature type="compositionally biased region" description="Low complexity" evidence="9">
    <location>
        <begin position="41"/>
        <end position="54"/>
    </location>
</feature>
<dbReference type="PANTHER" id="PTHR13302">
    <property type="entry name" value="CONSERVED OLIGOMERIC GOLGI COMPLEX COMPONENT 3"/>
    <property type="match status" value="1"/>
</dbReference>
<keyword evidence="7" id="KW-0472">Membrane</keyword>
<dbReference type="Pfam" id="PF13298">
    <property type="entry name" value="LigD_N"/>
    <property type="match status" value="1"/>
</dbReference>
<feature type="domain" description="DNA ligase D 3'-phosphoesterase" evidence="11">
    <location>
        <begin position="984"/>
        <end position="1066"/>
    </location>
</feature>
<evidence type="ECO:0000256" key="7">
    <source>
        <dbReference type="ARBA" id="ARBA00023136"/>
    </source>
</evidence>
<dbReference type="AlphaFoldDB" id="A0A9P6VTA6"/>
<dbReference type="GO" id="GO:0006886">
    <property type="term" value="P:intracellular protein transport"/>
    <property type="evidence" value="ECO:0007669"/>
    <property type="project" value="InterPro"/>
</dbReference>
<evidence type="ECO:0000256" key="8">
    <source>
        <dbReference type="ARBA" id="ARBA00031339"/>
    </source>
</evidence>
<evidence type="ECO:0000256" key="4">
    <source>
        <dbReference type="ARBA" id="ARBA00022448"/>
    </source>
</evidence>
<evidence type="ECO:0000256" key="9">
    <source>
        <dbReference type="SAM" id="MobiDB-lite"/>
    </source>
</evidence>
<dbReference type="Pfam" id="PF20671">
    <property type="entry name" value="COG3_C"/>
    <property type="match status" value="1"/>
</dbReference>
<dbReference type="OrthoDB" id="296793at2759"/>
<dbReference type="Pfam" id="PF04136">
    <property type="entry name" value="COG3_N"/>
    <property type="match status" value="1"/>
</dbReference>
<evidence type="ECO:0000256" key="2">
    <source>
        <dbReference type="ARBA" id="ARBA00009936"/>
    </source>
</evidence>
<keyword evidence="14" id="KW-1185">Reference proteome</keyword>
<evidence type="ECO:0000259" key="11">
    <source>
        <dbReference type="Pfam" id="PF13298"/>
    </source>
</evidence>
<evidence type="ECO:0000313" key="13">
    <source>
        <dbReference type="EMBL" id="KAG0654262.1"/>
    </source>
</evidence>
<dbReference type="GO" id="GO:0007030">
    <property type="term" value="P:Golgi organization"/>
    <property type="evidence" value="ECO:0007669"/>
    <property type="project" value="TreeGrafter"/>
</dbReference>
<comment type="similarity">
    <text evidence="2">Belongs to the COG3 family.</text>
</comment>
<accession>A0A9P6VTA6</accession>
<feature type="compositionally biased region" description="Acidic residues" evidence="9">
    <location>
        <begin position="454"/>
        <end position="463"/>
    </location>
</feature>
<feature type="domain" description="Conserved oligomeric Golgi complex subunit 3 C-terminal" evidence="12">
    <location>
        <begin position="286"/>
        <end position="710"/>
    </location>
</feature>
<dbReference type="GO" id="GO:0005801">
    <property type="term" value="C:cis-Golgi network"/>
    <property type="evidence" value="ECO:0007669"/>
    <property type="project" value="InterPro"/>
</dbReference>
<dbReference type="InterPro" id="IPR014144">
    <property type="entry name" value="LigD_PE_domain"/>
</dbReference>
<evidence type="ECO:0000259" key="12">
    <source>
        <dbReference type="Pfam" id="PF20671"/>
    </source>
</evidence>
<evidence type="ECO:0000259" key="10">
    <source>
        <dbReference type="Pfam" id="PF04136"/>
    </source>
</evidence>
<comment type="caution">
    <text evidence="13">The sequence shown here is derived from an EMBL/GenBank/DDBJ whole genome shotgun (WGS) entry which is preliminary data.</text>
</comment>
<feature type="region of interest" description="Disordered" evidence="9">
    <location>
        <begin position="1068"/>
        <end position="1092"/>
    </location>
</feature>
<evidence type="ECO:0000256" key="1">
    <source>
        <dbReference type="ARBA" id="ARBA00004395"/>
    </source>
</evidence>
<dbReference type="GO" id="GO:0000139">
    <property type="term" value="C:Golgi membrane"/>
    <property type="evidence" value="ECO:0007669"/>
    <property type="project" value="UniProtKB-SubCell"/>
</dbReference>
<organism evidence="13 14">
    <name type="scientific">Rhodotorula mucilaginosa</name>
    <name type="common">Yeast</name>
    <name type="synonym">Rhodotorula rubra</name>
    <dbReference type="NCBI Taxonomy" id="5537"/>
    <lineage>
        <taxon>Eukaryota</taxon>
        <taxon>Fungi</taxon>
        <taxon>Dikarya</taxon>
        <taxon>Basidiomycota</taxon>
        <taxon>Pucciniomycotina</taxon>
        <taxon>Microbotryomycetes</taxon>
        <taxon>Sporidiobolales</taxon>
        <taxon>Sporidiobolaceae</taxon>
        <taxon>Rhodotorula</taxon>
    </lineage>
</organism>
<feature type="compositionally biased region" description="Acidic residues" evidence="9">
    <location>
        <begin position="543"/>
        <end position="552"/>
    </location>
</feature>
<evidence type="ECO:0000256" key="6">
    <source>
        <dbReference type="ARBA" id="ARBA00023034"/>
    </source>
</evidence>
<comment type="subcellular location">
    <subcellularLocation>
        <location evidence="1">Golgi apparatus membrane</location>
        <topology evidence="1">Peripheral membrane protein</topology>
    </subcellularLocation>
</comment>
<name>A0A9P6VTA6_RHOMI</name>
<keyword evidence="6" id="KW-0333">Golgi apparatus</keyword>
<dbReference type="InterPro" id="IPR048685">
    <property type="entry name" value="COG3_C"/>
</dbReference>
<sequence>MASTRASTSRLSLDDWEALAPLSPKQQHSAATLQHQVVENTSRSRPPTPATPRLALDTVTAGAGGRHTHDAADAANEQEDELDALVAGHIEPISSSNQFHEWFSRVEAALDRDHESVYVDHLAQLRTHVSNCRDVLSALDHARALVSEIEANNRYVDENSAALQLACETLLEEQRHLVEVTEALSERLAYFRQLEKATRMLNLPGEDLVLNDDFLNLVDRLDACLDYLRAHPDFVDAEIYTIRFQQCLTRAMTLIKMYFVSTVRRIATQVAEKMAGKDLSETAQNALLYSKFSSAAPTLRILLFELEKRAHSDPTEYSSLLSECYSTWFAARTQLLSPLLAEEVRRMDPGASSTDLVKLAKAGCGYLRGVCAIEWNLFREYFSSGQEDLYRFLESLCDYLYDSLRPRILHEPRLDALCDLCAVLHAMMALDASTSGPLDPNASDDDDDADLIREEEEEEEEDAATQQNQMGTTTTTTLGHGFGSLRFAVLLQTILQDAQTRLVFRAQAVIQSDVLHYQPTPDDLDYPEKLLRLEAGEKTLWHDDDEQEDVDEGPGGARGGPPSRKEKHRAAAAASLFDAQVKAAMRGAGPMAAAAASKLSARFKAPSEQTQKTWFPTLKRTVWVLSRLDAYVNDAIFQDFAGEAVTLCRQSLASASLLIAARPPSDPISPTAADRKSDGYLFMIRHLLLLKEMVRSVDLVQVERGPDFSSLTEALSLLLRNTSSLFNPRTLVDLASKGMPSFAETMTDAKTDLDAALKVSCEELIAHLSHTLTASLRTFLDRCTAFLSSPSAKAGDLVAQEWASPNEVLQLHANFRDTVRTQTGSVVKRMRIFLVDDKTVGVLVPPLWEDVVDTYSTFYNLIRSEYGFDTSSTLVAPQEIHDELNASAGREIEQAQADSSRATELVGNAPATKRTSPEKAAEELERVSKRTKAAAEVAEAGHKPAPLDPLLVSRFAGARHQRKDVEAILRRFPALCQRNFFVIQEHHATAKHFDLRLQLDDELLSWAIPRGFSLNKEEQALGKTKVRLAVETTPHYFSEGIREGQVMVRTCAALWDVGYYEIDDHHSEGDLDAADTTPDSSDDESWPAEDVSQEDKFPYHYCRWLDVPPSKTSAGVPENGPTGGQRKFSVVLHGARFKNLRLTFFRKMLDSYYSKSKDPLVPDLRTRWFLYVPPPLDDDDADKAARNADTSILTGRTMEEIKQAAEEKWAAMLADFRKRNRKTYQDVTDGKSSLRSDMLECPEALEAFAAAGEF</sequence>
<dbReference type="PANTHER" id="PTHR13302:SF8">
    <property type="entry name" value="CONSERVED OLIGOMERIC GOLGI COMPLEX SUBUNIT 3"/>
    <property type="match status" value="1"/>
</dbReference>
<dbReference type="GO" id="GO:0017119">
    <property type="term" value="C:Golgi transport complex"/>
    <property type="evidence" value="ECO:0007669"/>
    <property type="project" value="TreeGrafter"/>
</dbReference>
<evidence type="ECO:0000313" key="14">
    <source>
        <dbReference type="Proteomes" id="UP000777482"/>
    </source>
</evidence>
<feature type="domain" description="Conserved oligomeric Golgi complex subunit 3 N-terminal" evidence="10">
    <location>
        <begin position="121"/>
        <end position="264"/>
    </location>
</feature>
<protein>
    <recommendedName>
        <fullName evidence="3">Conserved oligomeric Golgi complex subunit 3</fullName>
    </recommendedName>
    <alternativeName>
        <fullName evidence="8">Component of oligomeric Golgi complex 3</fullName>
    </alternativeName>
</protein>
<keyword evidence="5" id="KW-0653">Protein transport</keyword>
<feature type="region of interest" description="Disordered" evidence="9">
    <location>
        <begin position="454"/>
        <end position="476"/>
    </location>
</feature>
<feature type="region of interest" description="Disordered" evidence="9">
    <location>
        <begin position="896"/>
        <end position="921"/>
    </location>
</feature>
<feature type="region of interest" description="Disordered" evidence="9">
    <location>
        <begin position="539"/>
        <end position="567"/>
    </location>
</feature>
<dbReference type="GO" id="GO:0006891">
    <property type="term" value="P:intra-Golgi vesicle-mediated transport"/>
    <property type="evidence" value="ECO:0007669"/>
    <property type="project" value="TreeGrafter"/>
</dbReference>
<evidence type="ECO:0000256" key="3">
    <source>
        <dbReference type="ARBA" id="ARBA00020976"/>
    </source>
</evidence>
<dbReference type="EMBL" id="PUHQ01000155">
    <property type="protein sequence ID" value="KAG0654262.1"/>
    <property type="molecule type" value="Genomic_DNA"/>
</dbReference>
<gene>
    <name evidence="13" type="primary">COG3</name>
    <name evidence="13" type="ORF">C6P46_001820</name>
</gene>
<dbReference type="InterPro" id="IPR048320">
    <property type="entry name" value="COG3_N"/>
</dbReference>
<feature type="compositionally biased region" description="Polar residues" evidence="9">
    <location>
        <begin position="24"/>
        <end position="40"/>
    </location>
</feature>
<keyword evidence="4" id="KW-0813">Transport</keyword>
<dbReference type="InterPro" id="IPR007265">
    <property type="entry name" value="COG_su3"/>
</dbReference>
<evidence type="ECO:0000256" key="5">
    <source>
        <dbReference type="ARBA" id="ARBA00022927"/>
    </source>
</evidence>
<reference evidence="13 14" key="1">
    <citation type="submission" date="2020-11" db="EMBL/GenBank/DDBJ databases">
        <title>Kefir isolates.</title>
        <authorList>
            <person name="Marcisauskas S."/>
            <person name="Kim Y."/>
            <person name="Blasche S."/>
        </authorList>
    </citation>
    <scope>NUCLEOTIDE SEQUENCE [LARGE SCALE GENOMIC DNA]</scope>
    <source>
        <strain evidence="13 14">KR</strain>
    </source>
</reference>
<proteinExistence type="inferred from homology"/>
<feature type="region of interest" description="Disordered" evidence="9">
    <location>
        <begin position="22"/>
        <end position="54"/>
    </location>
</feature>